<dbReference type="Proteomes" id="UP000326570">
    <property type="component" value="Unassembled WGS sequence"/>
</dbReference>
<keyword evidence="2" id="KW-1185">Reference proteome</keyword>
<organism evidence="1 2">
    <name type="scientific">Adhaeribacter soli</name>
    <dbReference type="NCBI Taxonomy" id="2607655"/>
    <lineage>
        <taxon>Bacteria</taxon>
        <taxon>Pseudomonadati</taxon>
        <taxon>Bacteroidota</taxon>
        <taxon>Cytophagia</taxon>
        <taxon>Cytophagales</taxon>
        <taxon>Hymenobacteraceae</taxon>
        <taxon>Adhaeribacter</taxon>
    </lineage>
</organism>
<name>A0A5N1ILW8_9BACT</name>
<gene>
    <name evidence="1" type="ORF">F0P94_17055</name>
</gene>
<proteinExistence type="predicted"/>
<dbReference type="EMBL" id="VTWT01000011">
    <property type="protein sequence ID" value="KAA9325644.1"/>
    <property type="molecule type" value="Genomic_DNA"/>
</dbReference>
<evidence type="ECO:0008006" key="3">
    <source>
        <dbReference type="Google" id="ProtNLM"/>
    </source>
</evidence>
<evidence type="ECO:0000313" key="1">
    <source>
        <dbReference type="EMBL" id="KAA9325644.1"/>
    </source>
</evidence>
<evidence type="ECO:0000313" key="2">
    <source>
        <dbReference type="Proteomes" id="UP000326570"/>
    </source>
</evidence>
<sequence>MHLNEEEFNEKWTGALDAAVCAMAESPEIDPEKFFSMVCILENLQYFSPVIFSALKKNVQE</sequence>
<accession>A0A5N1ILW8</accession>
<reference evidence="1 2" key="1">
    <citation type="submission" date="2019-09" db="EMBL/GenBank/DDBJ databases">
        <title>Genome sequence of Adhaeribacter sp. M2.</title>
        <authorList>
            <person name="Srinivasan S."/>
        </authorList>
    </citation>
    <scope>NUCLEOTIDE SEQUENCE [LARGE SCALE GENOMIC DNA]</scope>
    <source>
        <strain evidence="1 2">M2</strain>
    </source>
</reference>
<protein>
    <recommendedName>
        <fullName evidence="3">PH domain-containing protein</fullName>
    </recommendedName>
</protein>
<comment type="caution">
    <text evidence="1">The sequence shown here is derived from an EMBL/GenBank/DDBJ whole genome shotgun (WGS) entry which is preliminary data.</text>
</comment>
<dbReference type="RefSeq" id="WP_150905298.1">
    <property type="nucleotide sequence ID" value="NZ_VTWT01000011.1"/>
</dbReference>
<dbReference type="AlphaFoldDB" id="A0A5N1ILW8"/>